<dbReference type="Proteomes" id="UP001280121">
    <property type="component" value="Unassembled WGS sequence"/>
</dbReference>
<keyword evidence="1" id="KW-0472">Membrane</keyword>
<evidence type="ECO:0000313" key="2">
    <source>
        <dbReference type="EMBL" id="KAK2646398.1"/>
    </source>
</evidence>
<gene>
    <name evidence="2" type="ORF">Ddye_021593</name>
</gene>
<keyword evidence="3" id="KW-1185">Reference proteome</keyword>
<sequence>MVCHLLQPPSSVRFYSSSIIITSPYIPTILLLRLLLGLIVGNRNTQERFQCYGEMVSRYFDMMLNILYEMVKVMIKPLDPEFRSTPQEILSDSRYMPHFKDCIEAIDGVHIQASISPYDQVPYIGRNEIPTQNVML</sequence>
<dbReference type="AlphaFoldDB" id="A0AAD9WXP0"/>
<dbReference type="InterPro" id="IPR045249">
    <property type="entry name" value="HARBI1-like"/>
</dbReference>
<accession>A0AAD9WXP0</accession>
<keyword evidence="1" id="KW-1133">Transmembrane helix</keyword>
<evidence type="ECO:0000313" key="3">
    <source>
        <dbReference type="Proteomes" id="UP001280121"/>
    </source>
</evidence>
<protein>
    <submittedName>
        <fullName evidence="2">Uncharacterized protein</fullName>
    </submittedName>
</protein>
<feature type="transmembrane region" description="Helical" evidence="1">
    <location>
        <begin position="14"/>
        <end position="40"/>
    </location>
</feature>
<comment type="caution">
    <text evidence="2">The sequence shown here is derived from an EMBL/GenBank/DDBJ whole genome shotgun (WGS) entry which is preliminary data.</text>
</comment>
<dbReference type="PANTHER" id="PTHR22930:SF221">
    <property type="entry name" value="NUCLEASE HARBI1"/>
    <property type="match status" value="1"/>
</dbReference>
<proteinExistence type="predicted"/>
<reference evidence="2" key="1">
    <citation type="journal article" date="2023" name="Plant J.">
        <title>Genome sequences and population genomics provide insights into the demographic history, inbreeding, and mutation load of two 'living fossil' tree species of Dipteronia.</title>
        <authorList>
            <person name="Feng Y."/>
            <person name="Comes H.P."/>
            <person name="Chen J."/>
            <person name="Zhu S."/>
            <person name="Lu R."/>
            <person name="Zhang X."/>
            <person name="Li P."/>
            <person name="Qiu J."/>
            <person name="Olsen K.M."/>
            <person name="Qiu Y."/>
        </authorList>
    </citation>
    <scope>NUCLEOTIDE SEQUENCE</scope>
    <source>
        <strain evidence="2">KIB01</strain>
    </source>
</reference>
<keyword evidence="1" id="KW-0812">Transmembrane</keyword>
<organism evidence="2 3">
    <name type="scientific">Dipteronia dyeriana</name>
    <dbReference type="NCBI Taxonomy" id="168575"/>
    <lineage>
        <taxon>Eukaryota</taxon>
        <taxon>Viridiplantae</taxon>
        <taxon>Streptophyta</taxon>
        <taxon>Embryophyta</taxon>
        <taxon>Tracheophyta</taxon>
        <taxon>Spermatophyta</taxon>
        <taxon>Magnoliopsida</taxon>
        <taxon>eudicotyledons</taxon>
        <taxon>Gunneridae</taxon>
        <taxon>Pentapetalae</taxon>
        <taxon>rosids</taxon>
        <taxon>malvids</taxon>
        <taxon>Sapindales</taxon>
        <taxon>Sapindaceae</taxon>
        <taxon>Hippocastanoideae</taxon>
        <taxon>Acereae</taxon>
        <taxon>Dipteronia</taxon>
    </lineage>
</organism>
<dbReference type="EMBL" id="JANJYI010000006">
    <property type="protein sequence ID" value="KAK2646398.1"/>
    <property type="molecule type" value="Genomic_DNA"/>
</dbReference>
<dbReference type="PANTHER" id="PTHR22930">
    <property type="match status" value="1"/>
</dbReference>
<evidence type="ECO:0000256" key="1">
    <source>
        <dbReference type="SAM" id="Phobius"/>
    </source>
</evidence>
<name>A0AAD9WXP0_9ROSI</name>